<proteinExistence type="predicted"/>
<evidence type="ECO:0000313" key="1">
    <source>
        <dbReference type="EMBL" id="SEL12711.1"/>
    </source>
</evidence>
<dbReference type="RefSeq" id="WP_074834292.1">
    <property type="nucleotide sequence ID" value="NZ_FOAT01000012.1"/>
</dbReference>
<gene>
    <name evidence="1" type="ORF">SAMN05216469_11269</name>
</gene>
<protein>
    <submittedName>
        <fullName evidence="1">Uncharacterized protein</fullName>
    </submittedName>
</protein>
<dbReference type="AlphaFoldDB" id="A0A1H7MNN0"/>
<sequence>MIDISSEQQQILLANGTVKNWQIVVYNSDDEPEFTIPTEKMVDNSLTIKESLCSAQSLDIGACESSVLTVKLANLNSSELKDKKLVVVLNASQGNTSVELDMGTFYVDDVPHENNTWFYTLTAYDSMIKFDVKIFEWYNSLSFPMTLQQFRIALCAHVGVETAPEQRLPLDDMVITKSDAVDINLTGRQALRAICEINGAFGHINRQGQLSFVRLGTESVITLFEGGADHYKAGATHENWTVPEIEAAIAYSLSNEQGIVYPAQGGFNAYTISDNFLCYDLNDADLARVAQTIYGAFEGITYTGHNTPITGRPWLEVGDMITIDSDGEQIETYIFERTLAGFQSMTDKLSAKATDSRDEDRSSTHQQIERLKRDANQIKTSYLRADIAEITYATIENLEATNAVIEHLEAVDVEITGTLTAAQADIRQLRADKADVTDLTAVTARVQYLEGDVASFHSLYASDITAVNANITNLQAATANISTLVAQKANITDLQAATARIGSVEANVADIDTLMFGSATGTSIQTSFANAVIAQLGNAQITSAMIESVSASKISAGNIFTNAIRIYGDNSHKLSIVDNTISISDGTNVRVQIGEDAEEDYNLYIWDGEGNLMFDALGLTADGITRKVIRNDVVMDNANISAYKLDIDSLFSAINEDGSNTLSGAKIKLDTENQTLDVAFTNLTTLVTTQGSTISSQGTAISVIQGQISSKIWQQDITAASDALTQTMNTQYSTLTQNINSVSIALGSEISSIQQQIDGATNTFVGDEAPTLYNYPAADWAANGELQKHIGNMYYDSNGYSYRFMSQNVFTAGGVVLTDGGDMLSNFYWMLIRDSEVSRALQDAAAALAGVNSIEHALLTNYSTTAQMHSYVDVAIDSITQEVSETYATHAEVTAQGASTYADAVTYADGVGTAAAADATSKANAAETAAKNYYDVKIADYSTTTDVRSMIQQTASSITQTITDTRTELISYADGVRDDAAADATLKAGAAEAAAIAAAATDATSKADAAEAAAIATAAADAASKANAAAAAANSYTDNLLTSYSTTAQMQSAIEQTQGSILQTVSSTYTTKAEYEAFEVGARNLILNSIDLIGTTHFFYNNGLTDGSFALTDNGKWLVI</sequence>
<reference evidence="1 2" key="1">
    <citation type="submission" date="2016-10" db="EMBL/GenBank/DDBJ databases">
        <authorList>
            <person name="de Groot N.N."/>
        </authorList>
    </citation>
    <scope>NUCLEOTIDE SEQUENCE [LARGE SCALE GENOMIC DNA]</scope>
    <source>
        <strain evidence="1 2">KH2T6</strain>
    </source>
</reference>
<accession>A0A1H7MNN0</accession>
<name>A0A1H7MNN0_RUMAL</name>
<dbReference type="OrthoDB" id="1828345at2"/>
<organism evidence="1 2">
    <name type="scientific">Ruminococcus albus</name>
    <dbReference type="NCBI Taxonomy" id="1264"/>
    <lineage>
        <taxon>Bacteria</taxon>
        <taxon>Bacillati</taxon>
        <taxon>Bacillota</taxon>
        <taxon>Clostridia</taxon>
        <taxon>Eubacteriales</taxon>
        <taxon>Oscillospiraceae</taxon>
        <taxon>Ruminococcus</taxon>
    </lineage>
</organism>
<dbReference type="Proteomes" id="UP000186015">
    <property type="component" value="Unassembled WGS sequence"/>
</dbReference>
<evidence type="ECO:0000313" key="2">
    <source>
        <dbReference type="Proteomes" id="UP000186015"/>
    </source>
</evidence>
<dbReference type="EMBL" id="FOAT01000012">
    <property type="protein sequence ID" value="SEL12711.1"/>
    <property type="molecule type" value="Genomic_DNA"/>
</dbReference>